<keyword evidence="1" id="KW-0175">Coiled coil</keyword>
<gene>
    <name evidence="2" type="ORF">B2J69_09925</name>
</gene>
<reference evidence="2 3" key="1">
    <citation type="submission" date="2017-02" db="EMBL/GenBank/DDBJ databases">
        <title>Whole genome shotgun sequence of Pantoea agglomerans strain AS1 isolated from a cycad, Zamia floridana in Central Florida, USA.</title>
        <authorList>
            <person name="Lata P."/>
            <person name="Govindarajan S."/>
            <person name="Qi F."/>
            <person name="Li J.-L."/>
            <person name="Maurya S.K."/>
            <person name="Sahoo M.K."/>
        </authorList>
    </citation>
    <scope>NUCLEOTIDE SEQUENCE [LARGE SCALE GENOMIC DNA]</scope>
    <source>
        <strain evidence="2 3">AS1</strain>
    </source>
</reference>
<sequence>MSEVAIYKGPYLGDDRLYVRLDAYNDVVAENAALQQKLDALAAEREKFAVECAAAKIAIQYANNAGFKCLLNTPDINAYLNSVRAEGVEMFAARLRSDATELSVCKMIALGADDFAAQLRSQEAK</sequence>
<evidence type="ECO:0000313" key="2">
    <source>
        <dbReference type="EMBL" id="OQP33888.1"/>
    </source>
</evidence>
<protein>
    <submittedName>
        <fullName evidence="2">Uncharacterized protein</fullName>
    </submittedName>
</protein>
<dbReference type="AlphaFoldDB" id="A0A1V9DJ63"/>
<dbReference type="Proteomes" id="UP000192769">
    <property type="component" value="Unassembled WGS sequence"/>
</dbReference>
<accession>A0A1V9DJ63</accession>
<evidence type="ECO:0000313" key="3">
    <source>
        <dbReference type="Proteomes" id="UP000192769"/>
    </source>
</evidence>
<proteinExistence type="predicted"/>
<comment type="caution">
    <text evidence="2">The sequence shown here is derived from an EMBL/GenBank/DDBJ whole genome shotgun (WGS) entry which is preliminary data.</text>
</comment>
<dbReference type="OrthoDB" id="6615224at2"/>
<feature type="coiled-coil region" evidence="1">
    <location>
        <begin position="24"/>
        <end position="51"/>
    </location>
</feature>
<dbReference type="RefSeq" id="WP_081138901.1">
    <property type="nucleotide sequence ID" value="NZ_MWUE01000015.1"/>
</dbReference>
<evidence type="ECO:0000256" key="1">
    <source>
        <dbReference type="SAM" id="Coils"/>
    </source>
</evidence>
<organism evidence="2 3">
    <name type="scientific">Pantoea latae</name>
    <dbReference type="NCBI Taxonomy" id="1964541"/>
    <lineage>
        <taxon>Bacteria</taxon>
        <taxon>Pseudomonadati</taxon>
        <taxon>Pseudomonadota</taxon>
        <taxon>Gammaproteobacteria</taxon>
        <taxon>Enterobacterales</taxon>
        <taxon>Erwiniaceae</taxon>
        <taxon>Pantoea</taxon>
    </lineage>
</organism>
<dbReference type="EMBL" id="MWUE01000015">
    <property type="protein sequence ID" value="OQP33888.1"/>
    <property type="molecule type" value="Genomic_DNA"/>
</dbReference>
<keyword evidence="3" id="KW-1185">Reference proteome</keyword>
<name>A0A1V9DJ63_9GAMM</name>